<sequence length="66" mass="7601">MDNEIRLGTWNVLTLLPPGAKNELLDTLTYYKVDITALQEVRWAGNDILRDKKRKGDIYYSGKTSQ</sequence>
<dbReference type="AlphaFoldDB" id="A0A0J7JU83"/>
<comment type="caution">
    <text evidence="1">The sequence shown here is derived from an EMBL/GenBank/DDBJ whole genome shotgun (WGS) entry which is preliminary data.</text>
</comment>
<evidence type="ECO:0000313" key="1">
    <source>
        <dbReference type="EMBL" id="KMQ81564.1"/>
    </source>
</evidence>
<dbReference type="SUPFAM" id="SSF56219">
    <property type="entry name" value="DNase I-like"/>
    <property type="match status" value="1"/>
</dbReference>
<accession>A0A0J7JU83</accession>
<dbReference type="PaxDb" id="67767-A0A0J7JU83"/>
<organism evidence="1 2">
    <name type="scientific">Lasius niger</name>
    <name type="common">Black garden ant</name>
    <dbReference type="NCBI Taxonomy" id="67767"/>
    <lineage>
        <taxon>Eukaryota</taxon>
        <taxon>Metazoa</taxon>
        <taxon>Ecdysozoa</taxon>
        <taxon>Arthropoda</taxon>
        <taxon>Hexapoda</taxon>
        <taxon>Insecta</taxon>
        <taxon>Pterygota</taxon>
        <taxon>Neoptera</taxon>
        <taxon>Endopterygota</taxon>
        <taxon>Hymenoptera</taxon>
        <taxon>Apocrita</taxon>
        <taxon>Aculeata</taxon>
        <taxon>Formicoidea</taxon>
        <taxon>Formicidae</taxon>
        <taxon>Formicinae</taxon>
        <taxon>Lasius</taxon>
        <taxon>Lasius</taxon>
    </lineage>
</organism>
<proteinExistence type="predicted"/>
<gene>
    <name evidence="1" type="ORF">RF55_25948</name>
</gene>
<name>A0A0J7JU83_LASNI</name>
<dbReference type="Proteomes" id="UP000036403">
    <property type="component" value="Unassembled WGS sequence"/>
</dbReference>
<dbReference type="InterPro" id="IPR036691">
    <property type="entry name" value="Endo/exonu/phosph_ase_sf"/>
</dbReference>
<reference evidence="1 2" key="1">
    <citation type="submission" date="2015-04" db="EMBL/GenBank/DDBJ databases">
        <title>Lasius niger genome sequencing.</title>
        <authorList>
            <person name="Konorov E.A."/>
            <person name="Nikitin M.A."/>
            <person name="Kirill M.V."/>
            <person name="Chang P."/>
        </authorList>
    </citation>
    <scope>NUCLEOTIDE SEQUENCE [LARGE SCALE GENOMIC DNA]</scope>
    <source>
        <tissue evidence="1">Whole</tissue>
    </source>
</reference>
<protein>
    <submittedName>
        <fullName evidence="1">Craniofacial development protein 2-like protein</fullName>
    </submittedName>
</protein>
<feature type="non-terminal residue" evidence="1">
    <location>
        <position position="66"/>
    </location>
</feature>
<keyword evidence="2" id="KW-1185">Reference proteome</keyword>
<evidence type="ECO:0000313" key="2">
    <source>
        <dbReference type="Proteomes" id="UP000036403"/>
    </source>
</evidence>
<dbReference type="Gene3D" id="3.60.10.10">
    <property type="entry name" value="Endonuclease/exonuclease/phosphatase"/>
    <property type="match status" value="1"/>
</dbReference>
<dbReference type="OrthoDB" id="425681at2759"/>
<dbReference type="EMBL" id="LBMM01034112">
    <property type="protein sequence ID" value="KMQ81564.1"/>
    <property type="molecule type" value="Genomic_DNA"/>
</dbReference>